<evidence type="ECO:0000313" key="2">
    <source>
        <dbReference type="EMBL" id="GFH62473.1"/>
    </source>
</evidence>
<name>A0A6L2R4M9_9BACT</name>
<comment type="similarity">
    <text evidence="1">Belongs to the UPF0751 family.</text>
</comment>
<organism evidence="2 3">
    <name type="scientific">Candidatus Desulfovibrio kirbyi</name>
    <dbReference type="NCBI Taxonomy" id="2696086"/>
    <lineage>
        <taxon>Bacteria</taxon>
        <taxon>Pseudomonadati</taxon>
        <taxon>Thermodesulfobacteriota</taxon>
        <taxon>Desulfovibrionia</taxon>
        <taxon>Desulfovibrionales</taxon>
        <taxon>Desulfovibrionaceae</taxon>
        <taxon>Desulfovibrio</taxon>
    </lineage>
</organism>
<comment type="caution">
    <text evidence="2">The sequence shown here is derived from an EMBL/GenBank/DDBJ whole genome shotgun (WGS) entry which is preliminary data.</text>
</comment>
<proteinExistence type="inferred from homology"/>
<dbReference type="EMBL" id="BLLL01000002">
    <property type="protein sequence ID" value="GFH62473.1"/>
    <property type="molecule type" value="Genomic_DNA"/>
</dbReference>
<dbReference type="InterPro" id="IPR016772">
    <property type="entry name" value="UCP020408"/>
</dbReference>
<reference evidence="2 3" key="1">
    <citation type="journal article" date="2020" name="ISME J.">
        <title>Parallel Reductive Genome Evolution in Desulfovibrio Ectosymbionts Independently Acquired by Trichonympha Protists in the Termite Gut.</title>
        <authorList>
            <person name="Takeuchi M."/>
            <person name="Kuwahara H."/>
            <person name="Murakami T."/>
            <person name="Takahashi K."/>
            <person name="Kajitani R."/>
            <person name="Toyoda A."/>
            <person name="Itoh T."/>
            <person name="Ohkuma M."/>
            <person name="Hongoh Y."/>
        </authorList>
    </citation>
    <scope>NUCLEOTIDE SEQUENCE [LARGE SCALE GENOMIC DNA]</scope>
    <source>
        <strain evidence="2">ZnDsv-02</strain>
    </source>
</reference>
<gene>
    <name evidence="2" type="ORF">ZNDK_0244</name>
</gene>
<evidence type="ECO:0000313" key="3">
    <source>
        <dbReference type="Proteomes" id="UP000505077"/>
    </source>
</evidence>
<evidence type="ECO:0000256" key="1">
    <source>
        <dbReference type="ARBA" id="ARBA00007189"/>
    </source>
</evidence>
<sequence>MSFVLIGGIDRLKPNYIAAARLGGHSLKCLSRNECNFNDKLGHPDALIVFTNKVSHEAKRKAVQFANTHNIPLHLLHSCGVSSLKNYLKSSKG</sequence>
<dbReference type="Proteomes" id="UP000505077">
    <property type="component" value="Unassembled WGS sequence"/>
</dbReference>
<dbReference type="AlphaFoldDB" id="A0A6L2R4M9"/>
<evidence type="ECO:0008006" key="4">
    <source>
        <dbReference type="Google" id="ProtNLM"/>
    </source>
</evidence>
<dbReference type="Pfam" id="PF10087">
    <property type="entry name" value="DUF2325"/>
    <property type="match status" value="1"/>
</dbReference>
<accession>A0A6L2R4M9</accession>
<protein>
    <recommendedName>
        <fullName evidence="4">DUF2325 domain-containing protein</fullName>
    </recommendedName>
</protein>